<dbReference type="KEGG" id="tet:TTHERM_000242109"/>
<gene>
    <name evidence="1" type="ORF">TTHERM_000242109</name>
</gene>
<dbReference type="GeneID" id="24437968"/>
<evidence type="ECO:0000313" key="1">
    <source>
        <dbReference type="EMBL" id="EWS71798.1"/>
    </source>
</evidence>
<organism evidence="1 2">
    <name type="scientific">Tetrahymena thermophila (strain SB210)</name>
    <dbReference type="NCBI Taxonomy" id="312017"/>
    <lineage>
        <taxon>Eukaryota</taxon>
        <taxon>Sar</taxon>
        <taxon>Alveolata</taxon>
        <taxon>Ciliophora</taxon>
        <taxon>Intramacronucleata</taxon>
        <taxon>Oligohymenophorea</taxon>
        <taxon>Hymenostomatida</taxon>
        <taxon>Tetrahymenina</taxon>
        <taxon>Tetrahymenidae</taxon>
        <taxon>Tetrahymena</taxon>
    </lineage>
</organism>
<proteinExistence type="predicted"/>
<name>W7X646_TETTS</name>
<evidence type="ECO:0000313" key="2">
    <source>
        <dbReference type="Proteomes" id="UP000009168"/>
    </source>
</evidence>
<dbReference type="Proteomes" id="UP000009168">
    <property type="component" value="Unassembled WGS sequence"/>
</dbReference>
<accession>W7X646</accession>
<reference evidence="2" key="1">
    <citation type="journal article" date="2006" name="PLoS Biol.">
        <title>Macronuclear genome sequence of the ciliate Tetrahymena thermophila, a model eukaryote.</title>
        <authorList>
            <person name="Eisen J.A."/>
            <person name="Coyne R.S."/>
            <person name="Wu M."/>
            <person name="Wu D."/>
            <person name="Thiagarajan M."/>
            <person name="Wortman J.R."/>
            <person name="Badger J.H."/>
            <person name="Ren Q."/>
            <person name="Amedeo P."/>
            <person name="Jones K.M."/>
            <person name="Tallon L.J."/>
            <person name="Delcher A.L."/>
            <person name="Salzberg S.L."/>
            <person name="Silva J.C."/>
            <person name="Haas B.J."/>
            <person name="Majoros W.H."/>
            <person name="Farzad M."/>
            <person name="Carlton J.M."/>
            <person name="Smith R.K. Jr."/>
            <person name="Garg J."/>
            <person name="Pearlman R.E."/>
            <person name="Karrer K.M."/>
            <person name="Sun L."/>
            <person name="Manning G."/>
            <person name="Elde N.C."/>
            <person name="Turkewitz A.P."/>
            <person name="Asai D.J."/>
            <person name="Wilkes D.E."/>
            <person name="Wang Y."/>
            <person name="Cai H."/>
            <person name="Collins K."/>
            <person name="Stewart B.A."/>
            <person name="Lee S.R."/>
            <person name="Wilamowska K."/>
            <person name="Weinberg Z."/>
            <person name="Ruzzo W.L."/>
            <person name="Wloga D."/>
            <person name="Gaertig J."/>
            <person name="Frankel J."/>
            <person name="Tsao C.-C."/>
            <person name="Gorovsky M.A."/>
            <person name="Keeling P.J."/>
            <person name="Waller R.F."/>
            <person name="Patron N.J."/>
            <person name="Cherry J.M."/>
            <person name="Stover N.A."/>
            <person name="Krieger C.J."/>
            <person name="del Toro C."/>
            <person name="Ryder H.F."/>
            <person name="Williamson S.C."/>
            <person name="Barbeau R.A."/>
            <person name="Hamilton E.P."/>
            <person name="Orias E."/>
        </authorList>
    </citation>
    <scope>NUCLEOTIDE SEQUENCE [LARGE SCALE GENOMIC DNA]</scope>
    <source>
        <strain evidence="2">SB210</strain>
    </source>
</reference>
<dbReference type="RefSeq" id="XP_012655685.1">
    <property type="nucleotide sequence ID" value="XM_012800231.1"/>
</dbReference>
<dbReference type="EMBL" id="GG662443">
    <property type="protein sequence ID" value="EWS71798.1"/>
    <property type="molecule type" value="Genomic_DNA"/>
</dbReference>
<keyword evidence="2" id="KW-1185">Reference proteome</keyword>
<sequence>MKLLQNEIIIRMIQLKNIYNAIKLLEVRESQQISMQLMQKNVYQVIKNSLILLKVKWKKQLKTLNKLRIIIDPEILTASILLVKVSLKIAKKQKKETICLRSNLFMNQSQSQIAQTSYDFYKLFLKLKLYVIFYNIYQTNYSQPPLKKQILIGKRLYVF</sequence>
<protein>
    <submittedName>
        <fullName evidence="1">Uncharacterized protein</fullName>
    </submittedName>
</protein>
<dbReference type="AlphaFoldDB" id="W7X646"/>
<dbReference type="InParanoid" id="W7X646"/>